<reference evidence="1" key="1">
    <citation type="submission" date="2020-02" db="EMBL/GenBank/DDBJ databases">
        <authorList>
            <person name="Meier V. D."/>
        </authorList>
    </citation>
    <scope>NUCLEOTIDE SEQUENCE</scope>
    <source>
        <strain evidence="1">AVDCRST_MAG82</strain>
    </source>
</reference>
<dbReference type="AlphaFoldDB" id="A0A6J4Q135"/>
<proteinExistence type="predicted"/>
<protein>
    <submittedName>
        <fullName evidence="1">Uncharacterized protein</fullName>
    </submittedName>
</protein>
<name>A0A6J4Q135_9ACTN</name>
<gene>
    <name evidence="1" type="ORF">AVDCRST_MAG82-1717</name>
</gene>
<accession>A0A6J4Q135</accession>
<evidence type="ECO:0000313" key="1">
    <source>
        <dbReference type="EMBL" id="CAA9425205.1"/>
    </source>
</evidence>
<dbReference type="EMBL" id="CADCVA010000246">
    <property type="protein sequence ID" value="CAA9425205.1"/>
    <property type="molecule type" value="Genomic_DNA"/>
</dbReference>
<sequence>MREAGVSEEDLKAALSRMRAEKNATMTSQLGWLGEACFGGIGCRYKDHRFAVYNGRKAHEDSENGKEDDG</sequence>
<organism evidence="1">
    <name type="scientific">uncultured Rubrobacteraceae bacterium</name>
    <dbReference type="NCBI Taxonomy" id="349277"/>
    <lineage>
        <taxon>Bacteria</taxon>
        <taxon>Bacillati</taxon>
        <taxon>Actinomycetota</taxon>
        <taxon>Rubrobacteria</taxon>
        <taxon>Rubrobacterales</taxon>
        <taxon>Rubrobacteraceae</taxon>
        <taxon>environmental samples</taxon>
    </lineage>
</organism>